<evidence type="ECO:0008006" key="10">
    <source>
        <dbReference type="Google" id="ProtNLM"/>
    </source>
</evidence>
<dbReference type="InParanoid" id="A0A423W665"/>
<evidence type="ECO:0000256" key="2">
    <source>
        <dbReference type="ARBA" id="ARBA00022512"/>
    </source>
</evidence>
<accession>A0A423W665</accession>
<dbReference type="SUPFAM" id="SSF52058">
    <property type="entry name" value="L domain-like"/>
    <property type="match status" value="3"/>
</dbReference>
<feature type="compositionally biased region" description="Polar residues" evidence="6">
    <location>
        <begin position="356"/>
        <end position="366"/>
    </location>
</feature>
<dbReference type="Gene3D" id="3.80.20.20">
    <property type="entry name" value="Receptor L-domain"/>
    <property type="match status" value="1"/>
</dbReference>
<evidence type="ECO:0000256" key="1">
    <source>
        <dbReference type="ARBA" id="ARBA00004191"/>
    </source>
</evidence>
<dbReference type="InterPro" id="IPR036941">
    <property type="entry name" value="Rcpt_L-dom_sf"/>
</dbReference>
<evidence type="ECO:0000256" key="6">
    <source>
        <dbReference type="SAM" id="MobiDB-lite"/>
    </source>
</evidence>
<feature type="compositionally biased region" description="Low complexity" evidence="6">
    <location>
        <begin position="367"/>
        <end position="380"/>
    </location>
</feature>
<keyword evidence="4 7" id="KW-0732">Signal</keyword>
<comment type="caution">
    <text evidence="8">The sequence shown here is derived from an EMBL/GenBank/DDBJ whole genome shotgun (WGS) entry which is preliminary data.</text>
</comment>
<dbReference type="FunCoup" id="A0A423W665">
    <property type="interactions" value="131"/>
</dbReference>
<feature type="signal peptide" evidence="7">
    <location>
        <begin position="1"/>
        <end position="18"/>
    </location>
</feature>
<dbReference type="GO" id="GO:0005886">
    <property type="term" value="C:plasma membrane"/>
    <property type="evidence" value="ECO:0007669"/>
    <property type="project" value="TreeGrafter"/>
</dbReference>
<evidence type="ECO:0000256" key="7">
    <source>
        <dbReference type="SAM" id="SignalP"/>
    </source>
</evidence>
<sequence>MFSKLAVSALAAATLASASSKSACTSSTFTIGTAAEATAIASCDTLKGDVLISTNSDNTLDLSGPTAIYGDLTVKNNGALITLQSTSLASISGAFTLNNVTLLSTLNLPALTSAGSISFQSLPALNELTFTTGVSSADSVIVSDTFLGTLDGIDLDSVGTMDINNNRRLTKFDSSLKNLSSNLNIQANGAELSVSLPNLSWIANMTIANVTEFSTPSLEVVNGSARFDSNYFTTFSAPNLTKADSGDISFINNPDLTNITFPALKNIGGGLTIVNNTALEEISGFPKLSTVGGAIKLGGNFSLVEFPALSDVKGTFTLSSTGDISDSCTTLKKDAPGSDGGNGDIQGKFTCTWNNPKANTGSTKGDSSSSSSGDSSSNSSSAAVNVHVNSAVMGLSFVGLLAQLL</sequence>
<keyword evidence="2" id="KW-0134">Cell wall</keyword>
<dbReference type="OrthoDB" id="536881at2759"/>
<dbReference type="GO" id="GO:0031505">
    <property type="term" value="P:fungal-type cell wall organization"/>
    <property type="evidence" value="ECO:0007669"/>
    <property type="project" value="TreeGrafter"/>
</dbReference>
<dbReference type="STRING" id="1230097.A0A423W665"/>
<dbReference type="AlphaFoldDB" id="A0A423W665"/>
<dbReference type="GO" id="GO:0009986">
    <property type="term" value="C:cell surface"/>
    <property type="evidence" value="ECO:0007669"/>
    <property type="project" value="TreeGrafter"/>
</dbReference>
<evidence type="ECO:0000256" key="3">
    <source>
        <dbReference type="ARBA" id="ARBA00022525"/>
    </source>
</evidence>
<dbReference type="EMBL" id="LKEB01000060">
    <property type="protein sequence ID" value="ROV98823.1"/>
    <property type="molecule type" value="Genomic_DNA"/>
</dbReference>
<proteinExistence type="predicted"/>
<evidence type="ECO:0000313" key="8">
    <source>
        <dbReference type="EMBL" id="ROV98823.1"/>
    </source>
</evidence>
<name>A0A423W665_9PEZI</name>
<dbReference type="PANTHER" id="PTHR31018">
    <property type="entry name" value="SPORULATION-SPECIFIC PROTEIN-RELATED"/>
    <property type="match status" value="1"/>
</dbReference>
<evidence type="ECO:0000256" key="5">
    <source>
        <dbReference type="ARBA" id="ARBA00023180"/>
    </source>
</evidence>
<keyword evidence="9" id="KW-1185">Reference proteome</keyword>
<dbReference type="PANTHER" id="PTHR31018:SF3">
    <property type="entry name" value="RECEPTOR PROTEIN-TYROSINE KINASE"/>
    <property type="match status" value="1"/>
</dbReference>
<keyword evidence="3" id="KW-0964">Secreted</keyword>
<keyword evidence="5" id="KW-0325">Glycoprotein</keyword>
<reference evidence="8 9" key="1">
    <citation type="submission" date="2015-09" db="EMBL/GenBank/DDBJ databases">
        <title>Host preference determinants of Valsa canker pathogens revealed by comparative genomics.</title>
        <authorList>
            <person name="Yin Z."/>
            <person name="Huang L."/>
        </authorList>
    </citation>
    <scope>NUCLEOTIDE SEQUENCE [LARGE SCALE GENOMIC DNA]</scope>
    <source>
        <strain evidence="8 9">SXYLt</strain>
    </source>
</reference>
<comment type="subcellular location">
    <subcellularLocation>
        <location evidence="1">Secreted</location>
        <location evidence="1">Cell wall</location>
    </subcellularLocation>
</comment>
<organism evidence="8 9">
    <name type="scientific">Cytospora leucostoma</name>
    <dbReference type="NCBI Taxonomy" id="1230097"/>
    <lineage>
        <taxon>Eukaryota</taxon>
        <taxon>Fungi</taxon>
        <taxon>Dikarya</taxon>
        <taxon>Ascomycota</taxon>
        <taxon>Pezizomycotina</taxon>
        <taxon>Sordariomycetes</taxon>
        <taxon>Sordariomycetidae</taxon>
        <taxon>Diaporthales</taxon>
        <taxon>Cytosporaceae</taxon>
        <taxon>Cytospora</taxon>
    </lineage>
</organism>
<dbReference type="InterPro" id="IPR051648">
    <property type="entry name" value="CWI-Assembly_Regulator"/>
</dbReference>
<protein>
    <recommendedName>
        <fullName evidence="10">Receptor L-domain domain-containing protein</fullName>
    </recommendedName>
</protein>
<dbReference type="GO" id="GO:0009277">
    <property type="term" value="C:fungal-type cell wall"/>
    <property type="evidence" value="ECO:0007669"/>
    <property type="project" value="TreeGrafter"/>
</dbReference>
<feature type="chain" id="PRO_5019325938" description="Receptor L-domain domain-containing protein" evidence="7">
    <location>
        <begin position="19"/>
        <end position="405"/>
    </location>
</feature>
<evidence type="ECO:0000313" key="9">
    <source>
        <dbReference type="Proteomes" id="UP000285146"/>
    </source>
</evidence>
<dbReference type="Proteomes" id="UP000285146">
    <property type="component" value="Unassembled WGS sequence"/>
</dbReference>
<gene>
    <name evidence="8" type="ORF">VPNG_08403</name>
</gene>
<feature type="region of interest" description="Disordered" evidence="6">
    <location>
        <begin position="356"/>
        <end position="380"/>
    </location>
</feature>
<evidence type="ECO:0000256" key="4">
    <source>
        <dbReference type="ARBA" id="ARBA00022729"/>
    </source>
</evidence>